<keyword evidence="1 3" id="KW-0807">Transducer</keyword>
<evidence type="ECO:0000256" key="2">
    <source>
        <dbReference type="ARBA" id="ARBA00029447"/>
    </source>
</evidence>
<dbReference type="GO" id="GO:0006935">
    <property type="term" value="P:chemotaxis"/>
    <property type="evidence" value="ECO:0007669"/>
    <property type="project" value="InterPro"/>
</dbReference>
<dbReference type="InterPro" id="IPR004090">
    <property type="entry name" value="Chemotax_Me-accpt_rcpt"/>
</dbReference>
<dbReference type="SMART" id="SM00283">
    <property type="entry name" value="MA"/>
    <property type="match status" value="1"/>
</dbReference>
<organism evidence="6 7">
    <name type="scientific">Sulfurimicrobium lacus</name>
    <dbReference type="NCBI Taxonomy" id="2715678"/>
    <lineage>
        <taxon>Bacteria</taxon>
        <taxon>Pseudomonadati</taxon>
        <taxon>Pseudomonadota</taxon>
        <taxon>Betaproteobacteria</taxon>
        <taxon>Nitrosomonadales</taxon>
        <taxon>Sulfuricellaceae</taxon>
        <taxon>Sulfurimicrobium</taxon>
    </lineage>
</organism>
<dbReference type="Pfam" id="PF13682">
    <property type="entry name" value="CZB"/>
    <property type="match status" value="1"/>
</dbReference>
<name>A0A6F8VG17_9PROT</name>
<dbReference type="Gene3D" id="1.10.287.950">
    <property type="entry name" value="Methyl-accepting chemotaxis protein"/>
    <property type="match status" value="1"/>
</dbReference>
<keyword evidence="7" id="KW-1185">Reference proteome</keyword>
<dbReference type="Pfam" id="PF00015">
    <property type="entry name" value="MCPsignal"/>
    <property type="match status" value="1"/>
</dbReference>
<dbReference type="GO" id="GO:0004888">
    <property type="term" value="F:transmembrane signaling receptor activity"/>
    <property type="evidence" value="ECO:0007669"/>
    <property type="project" value="InterPro"/>
</dbReference>
<keyword evidence="4" id="KW-0175">Coiled coil</keyword>
<dbReference type="Proteomes" id="UP000502260">
    <property type="component" value="Chromosome"/>
</dbReference>
<dbReference type="PANTHER" id="PTHR32089:SF112">
    <property type="entry name" value="LYSOZYME-LIKE PROTEIN-RELATED"/>
    <property type="match status" value="1"/>
</dbReference>
<dbReference type="SUPFAM" id="SSF58104">
    <property type="entry name" value="Methyl-accepting chemotaxis protein (MCP) signaling domain"/>
    <property type="match status" value="1"/>
</dbReference>
<comment type="similarity">
    <text evidence="2">Belongs to the methyl-accepting chemotaxis (MCP) protein family.</text>
</comment>
<feature type="coiled-coil region" evidence="4">
    <location>
        <begin position="6"/>
        <end position="33"/>
    </location>
</feature>
<feature type="domain" description="Methyl-accepting transducer" evidence="5">
    <location>
        <begin position="66"/>
        <end position="254"/>
    </location>
</feature>
<proteinExistence type="inferred from homology"/>
<evidence type="ECO:0000256" key="1">
    <source>
        <dbReference type="ARBA" id="ARBA00023224"/>
    </source>
</evidence>
<evidence type="ECO:0000313" key="6">
    <source>
        <dbReference type="EMBL" id="BCB28047.1"/>
    </source>
</evidence>
<dbReference type="AlphaFoldDB" id="A0A6F8VG17"/>
<gene>
    <name evidence="6" type="ORF">SKTS_29330</name>
</gene>
<dbReference type="GO" id="GO:0016020">
    <property type="term" value="C:membrane"/>
    <property type="evidence" value="ECO:0007669"/>
    <property type="project" value="InterPro"/>
</dbReference>
<dbReference type="GO" id="GO:0007165">
    <property type="term" value="P:signal transduction"/>
    <property type="evidence" value="ECO:0007669"/>
    <property type="project" value="UniProtKB-KW"/>
</dbReference>
<evidence type="ECO:0000256" key="3">
    <source>
        <dbReference type="PROSITE-ProRule" id="PRU00284"/>
    </source>
</evidence>
<dbReference type="InterPro" id="IPR004089">
    <property type="entry name" value="MCPsignal_dom"/>
</dbReference>
<evidence type="ECO:0000256" key="4">
    <source>
        <dbReference type="SAM" id="Coils"/>
    </source>
</evidence>
<evidence type="ECO:0000313" key="7">
    <source>
        <dbReference type="Proteomes" id="UP000502260"/>
    </source>
</evidence>
<dbReference type="PROSITE" id="PS50111">
    <property type="entry name" value="CHEMOTAXIS_TRANSDUC_2"/>
    <property type="match status" value="1"/>
</dbReference>
<dbReference type="InterPro" id="IPR025991">
    <property type="entry name" value="Chemoreceptor_zinc-bind_dom"/>
</dbReference>
<dbReference type="KEGG" id="slac:SKTS_29330"/>
<protein>
    <submittedName>
        <fullName evidence="6">Chemotaxis protein</fullName>
    </submittedName>
</protein>
<accession>A0A6F8VG17</accession>
<dbReference type="PANTHER" id="PTHR32089">
    <property type="entry name" value="METHYL-ACCEPTING CHEMOTAXIS PROTEIN MCPB"/>
    <property type="match status" value="1"/>
</dbReference>
<reference evidence="7" key="1">
    <citation type="submission" date="2020-03" db="EMBL/GenBank/DDBJ databases">
        <title>Complete genome sequence of sulfur-oxidizing bacterium skT11.</title>
        <authorList>
            <person name="Kanda M."/>
            <person name="Kojima H."/>
            <person name="Fukui M."/>
        </authorList>
    </citation>
    <scope>NUCLEOTIDE SEQUENCE [LARGE SCALE GENOMIC DNA]</scope>
    <source>
        <strain evidence="7">skT11</strain>
    </source>
</reference>
<dbReference type="Gene3D" id="1.20.120.30">
    <property type="entry name" value="Aspartate receptor, ligand-binding domain"/>
    <property type="match status" value="1"/>
</dbReference>
<dbReference type="EMBL" id="AP022853">
    <property type="protein sequence ID" value="BCB28047.1"/>
    <property type="molecule type" value="Genomic_DNA"/>
</dbReference>
<dbReference type="PRINTS" id="PR00260">
    <property type="entry name" value="CHEMTRNSDUCR"/>
</dbReference>
<sequence>MHMFGTSRLKQELAAAQKRAAELESEKQQQSQDWETKYAALQLALERECQKTAFQRGLCGQLQLFSQSMLESQRTMALLAASMKAEAETADSASQATTDNMSSVQKISANVFDMTEKTRQVAEIVDTLNSRASQIGGIGYLIKEISDQTNLLALNAAIEAARAGEQGRGFAVVADEVRKLAERTGSATNEIASLVSTIQTETANAKDSIEITPEQAAAYDRDAQYAKSSMQSLLDLSVQARATIRGTALRTFVEVAKLDHLIFKMEIYRVFMGTSQKAAGEFSSHTTCRLGKWYYEGDGRSCFSQLSAYKSIEQPHNAVHVHGRAAVEKFFDEDLTGALESAAKMEAASTQVMQELENLALQGEAQGSCLAH</sequence>
<evidence type="ECO:0000259" key="5">
    <source>
        <dbReference type="PROSITE" id="PS50111"/>
    </source>
</evidence>